<gene>
    <name evidence="7" type="ORF">OAUR00152_LOCUS31240</name>
</gene>
<protein>
    <recommendedName>
        <fullName evidence="6">ABC transporter domain-containing protein</fullName>
    </recommendedName>
</protein>
<dbReference type="InterPro" id="IPR003593">
    <property type="entry name" value="AAA+_ATPase"/>
</dbReference>
<dbReference type="GO" id="GO:0005524">
    <property type="term" value="F:ATP binding"/>
    <property type="evidence" value="ECO:0007669"/>
    <property type="project" value="UniProtKB-KW"/>
</dbReference>
<dbReference type="GO" id="GO:0016887">
    <property type="term" value="F:ATP hydrolysis activity"/>
    <property type="evidence" value="ECO:0007669"/>
    <property type="project" value="InterPro"/>
</dbReference>
<accession>A0A7S4N6T8</accession>
<keyword evidence="3" id="KW-0067">ATP-binding</keyword>
<sequence length="681" mass="74762">MSESGDYEEVVRAQLASLDDTDAYASAWADALSAAAAANEKVSWGGRGKGGRGLARRTFQPHDIVVDDVCLEYINDARVTGAGGGGSKQLLDGASLKLLSGHVYSLVGRNGSGKSTLLKRVAAGKIPGFPPHRATMLVSQELFGYDGRNALDVVLESHRTMKETSAKSNAARITELEAQLDALDMESEDDQAKVETICEEISELEEESNENDDNSGEERARDALRFWGIPEDLFSTPTAKLSGGVRKQVELACALFSRPDLLLLDEPTNFLDIRSLLCLRGMIWDFLESNAIVVLVSHDIDLINDVVTDTIHLHELKLSYFPGNYRDYLGYRKQGITHELRQANALERQRTSMVKTIDNLKKKAASSSSKKKIGKTIESRKKKLERHGVEKDEHGHRWTAQKASTGIRPGAINSVDASTRSHLTHKQLLKRAEVDIGPVPDKAVQFDFRDTTSSWGDEPLVMAMDVGYGYDKGLIFDCVELCIRERSRSFILGENGSGKSSLLSILAGQVAPLEGTVHVASGLSIGYFHQHVADDLIATARKVTTSGEQVVTPLSLLTELYPKKNEQDLRGELTSFGLNPKQASTNVRFLSGGERCRLCMAAMMLKDPQLLILDEISNHLDVESVEAIIYGIKKWNGTVIMASHDTNLIRSIGGDCYVLLESEGKLRRVVGGIDAYLKAFR</sequence>
<dbReference type="SMART" id="SM00382">
    <property type="entry name" value="AAA"/>
    <property type="match status" value="2"/>
</dbReference>
<evidence type="ECO:0000256" key="5">
    <source>
        <dbReference type="SAM" id="MobiDB-lite"/>
    </source>
</evidence>
<feature type="compositionally biased region" description="Basic residues" evidence="5">
    <location>
        <begin position="369"/>
        <end position="385"/>
    </location>
</feature>
<feature type="coiled-coil region" evidence="4">
    <location>
        <begin position="166"/>
        <end position="214"/>
    </location>
</feature>
<dbReference type="PANTHER" id="PTHR19211">
    <property type="entry name" value="ATP-BINDING TRANSPORT PROTEIN-RELATED"/>
    <property type="match status" value="1"/>
</dbReference>
<evidence type="ECO:0000256" key="1">
    <source>
        <dbReference type="ARBA" id="ARBA00022737"/>
    </source>
</evidence>
<reference evidence="7" key="1">
    <citation type="submission" date="2021-01" db="EMBL/GenBank/DDBJ databases">
        <authorList>
            <person name="Corre E."/>
            <person name="Pelletier E."/>
            <person name="Niang G."/>
            <person name="Scheremetjew M."/>
            <person name="Finn R."/>
            <person name="Kale V."/>
            <person name="Holt S."/>
            <person name="Cochrane G."/>
            <person name="Meng A."/>
            <person name="Brown T."/>
            <person name="Cohen L."/>
        </authorList>
    </citation>
    <scope>NUCLEOTIDE SEQUENCE</scope>
    <source>
        <strain evidence="7">Isolate 1302-5</strain>
    </source>
</reference>
<dbReference type="FunFam" id="3.40.50.300:FF:000011">
    <property type="entry name" value="Putative ABC transporter ATP-binding component"/>
    <property type="match status" value="1"/>
</dbReference>
<dbReference type="EMBL" id="HBKQ01045277">
    <property type="protein sequence ID" value="CAE2269686.1"/>
    <property type="molecule type" value="Transcribed_RNA"/>
</dbReference>
<evidence type="ECO:0000256" key="4">
    <source>
        <dbReference type="SAM" id="Coils"/>
    </source>
</evidence>
<keyword evidence="4" id="KW-0175">Coiled coil</keyword>
<dbReference type="PROSITE" id="PS50893">
    <property type="entry name" value="ABC_TRANSPORTER_2"/>
    <property type="match status" value="2"/>
</dbReference>
<feature type="domain" description="ABC transporter" evidence="6">
    <location>
        <begin position="74"/>
        <end position="340"/>
    </location>
</feature>
<evidence type="ECO:0000256" key="3">
    <source>
        <dbReference type="ARBA" id="ARBA00022840"/>
    </source>
</evidence>
<evidence type="ECO:0000313" key="7">
    <source>
        <dbReference type="EMBL" id="CAE2269686.1"/>
    </source>
</evidence>
<dbReference type="InterPro" id="IPR050611">
    <property type="entry name" value="ABCF"/>
</dbReference>
<dbReference type="InterPro" id="IPR032781">
    <property type="entry name" value="ABC_tran_Xtn"/>
</dbReference>
<feature type="compositionally biased region" description="Basic and acidic residues" evidence="5">
    <location>
        <begin position="386"/>
        <end position="396"/>
    </location>
</feature>
<dbReference type="AlphaFoldDB" id="A0A7S4N6T8"/>
<dbReference type="PANTHER" id="PTHR19211:SF117">
    <property type="entry name" value="ATP-BINDING CASSETTE SUB-FAMILY F MEMBER 3"/>
    <property type="match status" value="1"/>
</dbReference>
<organism evidence="7">
    <name type="scientific">Odontella aurita</name>
    <dbReference type="NCBI Taxonomy" id="265563"/>
    <lineage>
        <taxon>Eukaryota</taxon>
        <taxon>Sar</taxon>
        <taxon>Stramenopiles</taxon>
        <taxon>Ochrophyta</taxon>
        <taxon>Bacillariophyta</taxon>
        <taxon>Mediophyceae</taxon>
        <taxon>Biddulphiophycidae</taxon>
        <taxon>Eupodiscales</taxon>
        <taxon>Odontellaceae</taxon>
        <taxon>Odontella</taxon>
    </lineage>
</organism>
<proteinExistence type="predicted"/>
<dbReference type="InterPro" id="IPR027417">
    <property type="entry name" value="P-loop_NTPase"/>
</dbReference>
<evidence type="ECO:0000259" key="6">
    <source>
        <dbReference type="PROSITE" id="PS50893"/>
    </source>
</evidence>
<name>A0A7S4N6T8_9STRA</name>
<feature type="domain" description="ABC transporter" evidence="6">
    <location>
        <begin position="461"/>
        <end position="679"/>
    </location>
</feature>
<dbReference type="Pfam" id="PF00005">
    <property type="entry name" value="ABC_tran"/>
    <property type="match status" value="2"/>
</dbReference>
<dbReference type="Gene3D" id="3.40.50.300">
    <property type="entry name" value="P-loop containing nucleotide triphosphate hydrolases"/>
    <property type="match status" value="2"/>
</dbReference>
<evidence type="ECO:0000256" key="2">
    <source>
        <dbReference type="ARBA" id="ARBA00022741"/>
    </source>
</evidence>
<keyword evidence="2" id="KW-0547">Nucleotide-binding</keyword>
<dbReference type="SUPFAM" id="SSF52540">
    <property type="entry name" value="P-loop containing nucleoside triphosphate hydrolases"/>
    <property type="match status" value="2"/>
</dbReference>
<dbReference type="CDD" id="cd03221">
    <property type="entry name" value="ABCF_EF-3"/>
    <property type="match status" value="1"/>
</dbReference>
<feature type="region of interest" description="Disordered" evidence="5">
    <location>
        <begin position="368"/>
        <end position="403"/>
    </location>
</feature>
<dbReference type="InterPro" id="IPR003439">
    <property type="entry name" value="ABC_transporter-like_ATP-bd"/>
</dbReference>
<keyword evidence="1" id="KW-0677">Repeat</keyword>
<dbReference type="Pfam" id="PF12848">
    <property type="entry name" value="ABC_tran_Xtn"/>
    <property type="match status" value="1"/>
</dbReference>